<dbReference type="RefSeq" id="WP_184995117.1">
    <property type="nucleotide sequence ID" value="NZ_BOMK01000041.1"/>
</dbReference>
<dbReference type="Pfam" id="PF00196">
    <property type="entry name" value="GerE"/>
    <property type="match status" value="1"/>
</dbReference>
<gene>
    <name evidence="5" type="ORF">BJ971_004420</name>
</gene>
<keyword evidence="3" id="KW-0804">Transcription</keyword>
<evidence type="ECO:0000313" key="5">
    <source>
        <dbReference type="EMBL" id="MBB4763864.1"/>
    </source>
</evidence>
<reference evidence="5 6" key="1">
    <citation type="submission" date="2020-08" db="EMBL/GenBank/DDBJ databases">
        <title>Sequencing the genomes of 1000 actinobacteria strains.</title>
        <authorList>
            <person name="Klenk H.-P."/>
        </authorList>
    </citation>
    <scope>NUCLEOTIDE SEQUENCE [LARGE SCALE GENOMIC DNA]</scope>
    <source>
        <strain evidence="5 6">DSM 43149</strain>
    </source>
</reference>
<dbReference type="PANTHER" id="PTHR44688:SF16">
    <property type="entry name" value="DNA-BINDING TRANSCRIPTIONAL ACTIVATOR DEVR_DOSR"/>
    <property type="match status" value="1"/>
</dbReference>
<dbReference type="GO" id="GO:0003677">
    <property type="term" value="F:DNA binding"/>
    <property type="evidence" value="ECO:0007669"/>
    <property type="project" value="UniProtKB-KW"/>
</dbReference>
<accession>A0A7W7MRU9</accession>
<protein>
    <submittedName>
        <fullName evidence="5">LuxR family maltose regulon positive regulatory protein</fullName>
    </submittedName>
</protein>
<dbReference type="InterPro" id="IPR016032">
    <property type="entry name" value="Sig_transdc_resp-reg_C-effctor"/>
</dbReference>
<dbReference type="InterPro" id="IPR011990">
    <property type="entry name" value="TPR-like_helical_dom_sf"/>
</dbReference>
<evidence type="ECO:0000256" key="2">
    <source>
        <dbReference type="ARBA" id="ARBA00023125"/>
    </source>
</evidence>
<dbReference type="GO" id="GO:0006355">
    <property type="term" value="P:regulation of DNA-templated transcription"/>
    <property type="evidence" value="ECO:0007669"/>
    <property type="project" value="InterPro"/>
</dbReference>
<dbReference type="Pfam" id="PF25873">
    <property type="entry name" value="WHD_MalT"/>
    <property type="match status" value="1"/>
</dbReference>
<dbReference type="PANTHER" id="PTHR44688">
    <property type="entry name" value="DNA-BINDING TRANSCRIPTIONAL ACTIVATOR DEVR_DOSR"/>
    <property type="match status" value="1"/>
</dbReference>
<dbReference type="Gene3D" id="1.25.40.10">
    <property type="entry name" value="Tetratricopeptide repeat domain"/>
    <property type="match status" value="1"/>
</dbReference>
<sequence length="900" mass="96645">MGDRGRNTRIAGAPSRIAGPAGLLTAKLAVPPLPRAFVPRPRLTDRLTEGAEGEATLVSGGPGAGKTLLVAGWAEAGRAPGPVAWLALDACDNDPASFWSYVLGAIRGTGAVPERSPLARMIPGPRLDEAFVRRLAAGIAALTCPVVLVLDDLHEIGNPRILRSLAFLLRHPLGRLRLVITTRADRVPALHRPRIRAGLTELRAAELDFTPEEANRLLAAHDLRLPPTELEALHERTEGWATGLRLAAGFLGVRDPARRAGEFAGTEPAVADYLMSEVLVGEPPEVQQFLRQTSVAERVSGELAEALTGQPRGQQVLERLARANALVTRVAGRPEWFRYHPLLRDLLRYRLRLETPELATDLNRTAAYWFAGVDDGPAAVGHAVAAGDWPLVGRLVVTVVGARIDSAHRRPLADQLALVPASRLSATAGLALCGALLAHDRGEYDVVPAQVARARATLADEDADLRLPAEILARALDAALARARGDMTALADTTAEALNVLADVSTAQLPGARHYRATAFTNTGVGLFWTGRLGAAHTRLRSGMAVAQHAGAELTQLDAMAHLALVEAERGLLRDGSGHARGGLALAEGAWRSAPQAVPAHLALALINLERHHLGEAVAALENAAVAQRPEPEPVPYLALRAVEIRVLLAHGELDAARLAARRLEEEADAGRTPTTLARWLALAEADLDLAAGEPEKLIRRVRRPGAAARMFPRLWTRVARAHLTLGAFDAAEAALAPIHVSAPDIGSAVEAWLLTALVADELRQNSRSVDAFSRAVALAEAQEMRGPFVGVGLPRLAAFLERYQWLTPHSSHFVGELLGDAMAEPARAESAWGQDSEELTERELDVLRYLPTMLRNQDIAGQMYVSVNTVKAHLRSLYRKLGVTQRREAVDRARELGLI</sequence>
<dbReference type="Gene3D" id="3.40.50.300">
    <property type="entry name" value="P-loop containing nucleotide triphosphate hydrolases"/>
    <property type="match status" value="1"/>
</dbReference>
<keyword evidence="2" id="KW-0238">DNA-binding</keyword>
<comment type="caution">
    <text evidence="5">The sequence shown here is derived from an EMBL/GenBank/DDBJ whole genome shotgun (WGS) entry which is preliminary data.</text>
</comment>
<dbReference type="SUPFAM" id="SSF46894">
    <property type="entry name" value="C-terminal effector domain of the bipartite response regulators"/>
    <property type="match status" value="1"/>
</dbReference>
<evidence type="ECO:0000256" key="1">
    <source>
        <dbReference type="ARBA" id="ARBA00023015"/>
    </source>
</evidence>
<dbReference type="EMBL" id="JACHNH010000001">
    <property type="protein sequence ID" value="MBB4763864.1"/>
    <property type="molecule type" value="Genomic_DNA"/>
</dbReference>
<proteinExistence type="predicted"/>
<dbReference type="InterPro" id="IPR059106">
    <property type="entry name" value="WHD_MalT"/>
</dbReference>
<dbReference type="InterPro" id="IPR027417">
    <property type="entry name" value="P-loop_NTPase"/>
</dbReference>
<dbReference type="PROSITE" id="PS50043">
    <property type="entry name" value="HTH_LUXR_2"/>
    <property type="match status" value="1"/>
</dbReference>
<evidence type="ECO:0000256" key="3">
    <source>
        <dbReference type="ARBA" id="ARBA00023163"/>
    </source>
</evidence>
<dbReference type="Gene3D" id="1.10.10.10">
    <property type="entry name" value="Winged helix-like DNA-binding domain superfamily/Winged helix DNA-binding domain"/>
    <property type="match status" value="1"/>
</dbReference>
<name>A0A7W7MRU9_9ACTN</name>
<dbReference type="InterPro" id="IPR036388">
    <property type="entry name" value="WH-like_DNA-bd_sf"/>
</dbReference>
<keyword evidence="1" id="KW-0805">Transcription regulation</keyword>
<dbReference type="CDD" id="cd06170">
    <property type="entry name" value="LuxR_C_like"/>
    <property type="match status" value="1"/>
</dbReference>
<dbReference type="SUPFAM" id="SSF52540">
    <property type="entry name" value="P-loop containing nucleoside triphosphate hydrolases"/>
    <property type="match status" value="1"/>
</dbReference>
<feature type="domain" description="HTH luxR-type" evidence="4">
    <location>
        <begin position="833"/>
        <end position="898"/>
    </location>
</feature>
<keyword evidence="6" id="KW-1185">Reference proteome</keyword>
<dbReference type="AlphaFoldDB" id="A0A7W7MRU9"/>
<evidence type="ECO:0000259" key="4">
    <source>
        <dbReference type="PROSITE" id="PS50043"/>
    </source>
</evidence>
<evidence type="ECO:0000313" key="6">
    <source>
        <dbReference type="Proteomes" id="UP000578112"/>
    </source>
</evidence>
<dbReference type="PRINTS" id="PR00038">
    <property type="entry name" value="HTHLUXR"/>
</dbReference>
<dbReference type="SMART" id="SM00421">
    <property type="entry name" value="HTH_LUXR"/>
    <property type="match status" value="1"/>
</dbReference>
<organism evidence="5 6">
    <name type="scientific">Actinoplanes digitatis</name>
    <dbReference type="NCBI Taxonomy" id="1868"/>
    <lineage>
        <taxon>Bacteria</taxon>
        <taxon>Bacillati</taxon>
        <taxon>Actinomycetota</taxon>
        <taxon>Actinomycetes</taxon>
        <taxon>Micromonosporales</taxon>
        <taxon>Micromonosporaceae</taxon>
        <taxon>Actinoplanes</taxon>
    </lineage>
</organism>
<dbReference type="Proteomes" id="UP000578112">
    <property type="component" value="Unassembled WGS sequence"/>
</dbReference>
<dbReference type="InterPro" id="IPR000792">
    <property type="entry name" value="Tscrpt_reg_LuxR_C"/>
</dbReference>